<accession>A0A450SYL8</accession>
<dbReference type="InterPro" id="IPR029060">
    <property type="entry name" value="PIN-like_dom_sf"/>
</dbReference>
<protein>
    <recommendedName>
        <fullName evidence="3">PIN domain-containing protein</fullName>
    </recommendedName>
</protein>
<gene>
    <name evidence="1" type="ORF">BECKDK2373B_GA0170837_106827</name>
    <name evidence="2" type="ORF">BECKDK2373C_GA0170839_107112</name>
</gene>
<organism evidence="2">
    <name type="scientific">Candidatus Kentrum sp. DK</name>
    <dbReference type="NCBI Taxonomy" id="2126562"/>
    <lineage>
        <taxon>Bacteria</taxon>
        <taxon>Pseudomonadati</taxon>
        <taxon>Pseudomonadota</taxon>
        <taxon>Gammaproteobacteria</taxon>
        <taxon>Candidatus Kentrum</taxon>
    </lineage>
</organism>
<evidence type="ECO:0000313" key="1">
    <source>
        <dbReference type="EMBL" id="VFJ57783.1"/>
    </source>
</evidence>
<reference evidence="2" key="1">
    <citation type="submission" date="2019-02" db="EMBL/GenBank/DDBJ databases">
        <authorList>
            <person name="Gruber-Vodicka R. H."/>
            <person name="Seah K. B. B."/>
        </authorList>
    </citation>
    <scope>NUCLEOTIDE SEQUENCE</scope>
    <source>
        <strain evidence="2">BECK_DK161</strain>
        <strain evidence="1">BECK_DK47</strain>
    </source>
</reference>
<evidence type="ECO:0008006" key="3">
    <source>
        <dbReference type="Google" id="ProtNLM"/>
    </source>
</evidence>
<name>A0A450SYL8_9GAMM</name>
<dbReference type="AlphaFoldDB" id="A0A450SYL8"/>
<dbReference type="Gene3D" id="3.40.50.1010">
    <property type="entry name" value="5'-nuclease"/>
    <property type="match status" value="1"/>
</dbReference>
<dbReference type="EMBL" id="CAADEX010000068">
    <property type="protein sequence ID" value="VFJ57783.1"/>
    <property type="molecule type" value="Genomic_DNA"/>
</dbReference>
<sequence>MKVYLDNCAFNRPFDDQNPIRIRLETEAKLHLQEKIKRHEIDLVWSYVLDIENDQNPFEEKRSAIEQWKKLACADIEETESLIEMANRLTGMGIRSKDALHVAAAMEGGADCFITTDNKLLRKLANNDRIRAVNPVDIVGEIDEHTD</sequence>
<evidence type="ECO:0000313" key="2">
    <source>
        <dbReference type="EMBL" id="VFJ59342.1"/>
    </source>
</evidence>
<proteinExistence type="predicted"/>
<dbReference type="SUPFAM" id="SSF88723">
    <property type="entry name" value="PIN domain-like"/>
    <property type="match status" value="1"/>
</dbReference>
<dbReference type="EMBL" id="CAADEY010000071">
    <property type="protein sequence ID" value="VFJ59342.1"/>
    <property type="molecule type" value="Genomic_DNA"/>
</dbReference>